<feature type="region of interest" description="Disordered" evidence="1">
    <location>
        <begin position="76"/>
        <end position="103"/>
    </location>
</feature>
<name>G3HXH3_CRIGR</name>
<dbReference type="InterPro" id="IPR051741">
    <property type="entry name" value="PAR6_homolog"/>
</dbReference>
<organism evidence="2 3">
    <name type="scientific">Cricetulus griseus</name>
    <name type="common">Chinese hamster</name>
    <name type="synonym">Cricetulus barabensis griseus</name>
    <dbReference type="NCBI Taxonomy" id="10029"/>
    <lineage>
        <taxon>Eukaryota</taxon>
        <taxon>Metazoa</taxon>
        <taxon>Chordata</taxon>
        <taxon>Craniata</taxon>
        <taxon>Vertebrata</taxon>
        <taxon>Euteleostomi</taxon>
        <taxon>Mammalia</taxon>
        <taxon>Eutheria</taxon>
        <taxon>Euarchontoglires</taxon>
        <taxon>Glires</taxon>
        <taxon>Rodentia</taxon>
        <taxon>Myomorpha</taxon>
        <taxon>Muroidea</taxon>
        <taxon>Cricetidae</taxon>
        <taxon>Cricetinae</taxon>
        <taxon>Cricetulus</taxon>
    </lineage>
</organism>
<feature type="region of interest" description="Disordered" evidence="1">
    <location>
        <begin position="48"/>
        <end position="67"/>
    </location>
</feature>
<dbReference type="PANTHER" id="PTHR14102:SF4">
    <property type="entry name" value="PARTITIONING DEFECTIVE 6 HOMOLOG BETA"/>
    <property type="match status" value="1"/>
</dbReference>
<accession>G3HXH3</accession>
<reference evidence="3" key="1">
    <citation type="journal article" date="2011" name="Nat. Biotechnol.">
        <title>The genomic sequence of the Chinese hamster ovary (CHO)-K1 cell line.</title>
        <authorList>
            <person name="Xu X."/>
            <person name="Nagarajan H."/>
            <person name="Lewis N.E."/>
            <person name="Pan S."/>
            <person name="Cai Z."/>
            <person name="Liu X."/>
            <person name="Chen W."/>
            <person name="Xie M."/>
            <person name="Wang W."/>
            <person name="Hammond S."/>
            <person name="Andersen M.R."/>
            <person name="Neff N."/>
            <person name="Passarelli B."/>
            <person name="Koh W."/>
            <person name="Fan H.C."/>
            <person name="Wang J."/>
            <person name="Gui Y."/>
            <person name="Lee K.H."/>
            <person name="Betenbaugh M.J."/>
            <person name="Quake S.R."/>
            <person name="Famili I."/>
            <person name="Palsson B.O."/>
            <person name="Wang J."/>
        </authorList>
    </citation>
    <scope>NUCLEOTIDE SEQUENCE [LARGE SCALE GENOMIC DNA]</scope>
    <source>
        <strain evidence="3">CHO K1 cell line</strain>
    </source>
</reference>
<dbReference type="PANTHER" id="PTHR14102">
    <property type="entry name" value="PAR-6-RELATED"/>
    <property type="match status" value="1"/>
</dbReference>
<dbReference type="InParanoid" id="G3HXH3"/>
<dbReference type="SUPFAM" id="SSF50156">
    <property type="entry name" value="PDZ domain-like"/>
    <property type="match status" value="1"/>
</dbReference>
<dbReference type="GO" id="GO:0007098">
    <property type="term" value="P:centrosome cycle"/>
    <property type="evidence" value="ECO:0007669"/>
    <property type="project" value="TreeGrafter"/>
</dbReference>
<dbReference type="AlphaFoldDB" id="G3HXH3"/>
<dbReference type="InterPro" id="IPR036034">
    <property type="entry name" value="PDZ_sf"/>
</dbReference>
<evidence type="ECO:0000313" key="2">
    <source>
        <dbReference type="EMBL" id="EGW04289.1"/>
    </source>
</evidence>
<dbReference type="GO" id="GO:0005634">
    <property type="term" value="C:nucleus"/>
    <property type="evidence" value="ECO:0007669"/>
    <property type="project" value="TreeGrafter"/>
</dbReference>
<gene>
    <name evidence="2" type="ORF">I79_015696</name>
</gene>
<dbReference type="GO" id="GO:0060341">
    <property type="term" value="P:regulation of cellular localization"/>
    <property type="evidence" value="ECO:0007669"/>
    <property type="project" value="TreeGrafter"/>
</dbReference>
<dbReference type="GO" id="GO:0005938">
    <property type="term" value="C:cell cortex"/>
    <property type="evidence" value="ECO:0007669"/>
    <property type="project" value="TreeGrafter"/>
</dbReference>
<dbReference type="GO" id="GO:0007163">
    <property type="term" value="P:establishment or maintenance of cell polarity"/>
    <property type="evidence" value="ECO:0007669"/>
    <property type="project" value="TreeGrafter"/>
</dbReference>
<dbReference type="GO" id="GO:0016324">
    <property type="term" value="C:apical plasma membrane"/>
    <property type="evidence" value="ECO:0007669"/>
    <property type="project" value="TreeGrafter"/>
</dbReference>
<dbReference type="Gene3D" id="2.30.42.10">
    <property type="match status" value="1"/>
</dbReference>
<dbReference type="EMBL" id="JH000873">
    <property type="protein sequence ID" value="EGW04289.1"/>
    <property type="molecule type" value="Genomic_DNA"/>
</dbReference>
<protein>
    <submittedName>
        <fullName evidence="2">Partitioning defective 6-like beta</fullName>
    </submittedName>
</protein>
<sequence length="175" mass="19102">MGLPGVNDEVLEVNGIDDSGMSLNQVTGMMIANSHNLIITVQPANQRNNVVRNSQTSSSSSQSTNNSLLGYPQLVEVSSEPEDQDSNEYNVITEDSGKPQQTPKAALDAQSLESLTQIELSFEVGQNGFSLPQQPGHRVWTPRSGSEALRGRWNDHNIVNLRHMCFPSVINVAQD</sequence>
<evidence type="ECO:0000256" key="1">
    <source>
        <dbReference type="SAM" id="MobiDB-lite"/>
    </source>
</evidence>
<dbReference type="Proteomes" id="UP000001075">
    <property type="component" value="Unassembled WGS sequence"/>
</dbReference>
<evidence type="ECO:0000313" key="3">
    <source>
        <dbReference type="Proteomes" id="UP000001075"/>
    </source>
</evidence>
<proteinExistence type="predicted"/>
<dbReference type="STRING" id="10029.G3HXH3"/>